<keyword evidence="1" id="KW-0808">Transferase</keyword>
<evidence type="ECO:0000256" key="6">
    <source>
        <dbReference type="ARBA" id="ARBA00047941"/>
    </source>
</evidence>
<comment type="similarity">
    <text evidence="3">Belongs to the methyltransferase superfamily. Arsenite methyltransferase family.</text>
</comment>
<evidence type="ECO:0000259" key="9">
    <source>
        <dbReference type="Pfam" id="PF13847"/>
    </source>
</evidence>
<dbReference type="Gene3D" id="3.40.50.150">
    <property type="entry name" value="Vaccinia Virus protein VP39"/>
    <property type="match status" value="1"/>
</dbReference>
<gene>
    <name evidence="10" type="ORF">GCM10023143_12400</name>
</gene>
<dbReference type="InterPro" id="IPR026669">
    <property type="entry name" value="Arsenite_MeTrfase-like"/>
</dbReference>
<comment type="catalytic activity">
    <reaction evidence="7">
        <text>arsenic triglutathione + 2 [thioredoxin]-dithiol + 2 S-adenosyl-L-methionine + H2O = dimethylarsinous acid + 2 [thioredoxin]-disulfide + 3 glutathione + 2 S-adenosyl-L-homocysteine + 2 H(+)</text>
        <dbReference type="Rhea" id="RHEA:69464"/>
        <dbReference type="Rhea" id="RHEA-COMP:10698"/>
        <dbReference type="Rhea" id="RHEA-COMP:10700"/>
        <dbReference type="ChEBI" id="CHEBI:15377"/>
        <dbReference type="ChEBI" id="CHEBI:15378"/>
        <dbReference type="ChEBI" id="CHEBI:23808"/>
        <dbReference type="ChEBI" id="CHEBI:29950"/>
        <dbReference type="ChEBI" id="CHEBI:50058"/>
        <dbReference type="ChEBI" id="CHEBI:57856"/>
        <dbReference type="ChEBI" id="CHEBI:57925"/>
        <dbReference type="ChEBI" id="CHEBI:59789"/>
        <dbReference type="ChEBI" id="CHEBI:183640"/>
        <dbReference type="EC" id="2.1.1.137"/>
    </reaction>
</comment>
<evidence type="ECO:0000256" key="3">
    <source>
        <dbReference type="ARBA" id="ARBA00034487"/>
    </source>
</evidence>
<keyword evidence="2" id="KW-0949">S-adenosyl-L-methionine</keyword>
<comment type="catalytic activity">
    <reaction evidence="6">
        <text>arsenic triglutathione + [thioredoxin]-dithiol + S-adenosyl-L-methionine + 2 H2O = methylarsonous acid + [thioredoxin]-disulfide + 3 glutathione + S-adenosyl-L-homocysteine + H(+)</text>
        <dbReference type="Rhea" id="RHEA:69460"/>
        <dbReference type="Rhea" id="RHEA-COMP:10698"/>
        <dbReference type="Rhea" id="RHEA-COMP:10700"/>
        <dbReference type="ChEBI" id="CHEBI:15377"/>
        <dbReference type="ChEBI" id="CHEBI:15378"/>
        <dbReference type="ChEBI" id="CHEBI:17826"/>
        <dbReference type="ChEBI" id="CHEBI:29950"/>
        <dbReference type="ChEBI" id="CHEBI:50058"/>
        <dbReference type="ChEBI" id="CHEBI:57856"/>
        <dbReference type="ChEBI" id="CHEBI:57925"/>
        <dbReference type="ChEBI" id="CHEBI:59789"/>
        <dbReference type="ChEBI" id="CHEBI:183640"/>
        <dbReference type="EC" id="2.1.1.137"/>
    </reaction>
</comment>
<dbReference type="PANTHER" id="PTHR43675">
    <property type="entry name" value="ARSENITE METHYLTRANSFERASE"/>
    <property type="match status" value="1"/>
</dbReference>
<sequence>MNNEQELKELVKQKYGEIAAQDKDTNQASCCGSGCCSTEVYNIMSEDYSKLEGYNPDADLGLGCGLPTQFAQIKAGDTVIDLGSGAGNDCFVARRETGESGKVIGIDFTPQMIEKARANVEKLGYNNVEFRQGDIESMPVAGNMADVVVSNCVLNLVPNKDTVFSEIYRVLKPGGHFSISDIVLEGELPAALRQAAEMYAGCVAGAIQKEEYLGLIAKNGFSNITLQKEKAVEIPDDILAAYLSAEQINQFKATGGGIQSITVYAEKAGKAACCGPDCCH</sequence>
<comment type="caution">
    <text evidence="10">The sequence shown here is derived from an EMBL/GenBank/DDBJ whole genome shotgun (WGS) entry which is preliminary data.</text>
</comment>
<evidence type="ECO:0000313" key="11">
    <source>
        <dbReference type="Proteomes" id="UP001501207"/>
    </source>
</evidence>
<dbReference type="Pfam" id="PF13847">
    <property type="entry name" value="Methyltransf_31"/>
    <property type="match status" value="1"/>
</dbReference>
<dbReference type="NCBIfam" id="NF008823">
    <property type="entry name" value="PRK11873.1"/>
    <property type="match status" value="1"/>
</dbReference>
<name>A0ABP8FLC3_9BACT</name>
<evidence type="ECO:0000256" key="1">
    <source>
        <dbReference type="ARBA" id="ARBA00022679"/>
    </source>
</evidence>
<evidence type="ECO:0000256" key="5">
    <source>
        <dbReference type="ARBA" id="ARBA00034545"/>
    </source>
</evidence>
<evidence type="ECO:0000256" key="7">
    <source>
        <dbReference type="ARBA" id="ARBA00047943"/>
    </source>
</evidence>
<protein>
    <recommendedName>
        <fullName evidence="5">Arsenite methyltransferase</fullName>
        <ecNumber evidence="4">2.1.1.137</ecNumber>
    </recommendedName>
</protein>
<evidence type="ECO:0000256" key="2">
    <source>
        <dbReference type="ARBA" id="ARBA00022691"/>
    </source>
</evidence>
<evidence type="ECO:0000256" key="4">
    <source>
        <dbReference type="ARBA" id="ARBA00034521"/>
    </source>
</evidence>
<dbReference type="InterPro" id="IPR029063">
    <property type="entry name" value="SAM-dependent_MTases_sf"/>
</dbReference>
<dbReference type="EMBL" id="BAABFN010000002">
    <property type="protein sequence ID" value="GAA4306457.1"/>
    <property type="molecule type" value="Genomic_DNA"/>
</dbReference>
<evidence type="ECO:0000313" key="10">
    <source>
        <dbReference type="EMBL" id="GAA4306457.1"/>
    </source>
</evidence>
<feature type="domain" description="Methyltransferase" evidence="9">
    <location>
        <begin position="74"/>
        <end position="220"/>
    </location>
</feature>
<dbReference type="InterPro" id="IPR025714">
    <property type="entry name" value="Methyltranfer_dom"/>
</dbReference>
<dbReference type="RefSeq" id="WP_344977136.1">
    <property type="nucleotide sequence ID" value="NZ_BAABFN010000002.1"/>
</dbReference>
<comment type="catalytic activity">
    <reaction evidence="8">
        <text>arsenic triglutathione + 3 [thioredoxin]-dithiol + 3 S-adenosyl-L-methionine = trimethylarsine + 3 [thioredoxin]-disulfide + 3 glutathione + 3 S-adenosyl-L-homocysteine + 3 H(+)</text>
        <dbReference type="Rhea" id="RHEA:69432"/>
        <dbReference type="Rhea" id="RHEA-COMP:10698"/>
        <dbReference type="Rhea" id="RHEA-COMP:10700"/>
        <dbReference type="ChEBI" id="CHEBI:15378"/>
        <dbReference type="ChEBI" id="CHEBI:27130"/>
        <dbReference type="ChEBI" id="CHEBI:29950"/>
        <dbReference type="ChEBI" id="CHEBI:50058"/>
        <dbReference type="ChEBI" id="CHEBI:57856"/>
        <dbReference type="ChEBI" id="CHEBI:57925"/>
        <dbReference type="ChEBI" id="CHEBI:59789"/>
        <dbReference type="ChEBI" id="CHEBI:183640"/>
        <dbReference type="EC" id="2.1.1.137"/>
    </reaction>
</comment>
<keyword evidence="10" id="KW-0489">Methyltransferase</keyword>
<evidence type="ECO:0000256" key="8">
    <source>
        <dbReference type="ARBA" id="ARBA00048428"/>
    </source>
</evidence>
<reference evidence="11" key="1">
    <citation type="journal article" date="2019" name="Int. J. Syst. Evol. Microbiol.">
        <title>The Global Catalogue of Microorganisms (GCM) 10K type strain sequencing project: providing services to taxonomists for standard genome sequencing and annotation.</title>
        <authorList>
            <consortium name="The Broad Institute Genomics Platform"/>
            <consortium name="The Broad Institute Genome Sequencing Center for Infectious Disease"/>
            <person name="Wu L."/>
            <person name="Ma J."/>
        </authorList>
    </citation>
    <scope>NUCLEOTIDE SEQUENCE [LARGE SCALE GENOMIC DNA]</scope>
    <source>
        <strain evidence="11">JCM 17664</strain>
    </source>
</reference>
<accession>A0ABP8FLC3</accession>
<keyword evidence="11" id="KW-1185">Reference proteome</keyword>
<dbReference type="Proteomes" id="UP001501207">
    <property type="component" value="Unassembled WGS sequence"/>
</dbReference>
<proteinExistence type="inferred from homology"/>
<dbReference type="EC" id="2.1.1.137" evidence="4"/>
<dbReference type="PANTHER" id="PTHR43675:SF8">
    <property type="entry name" value="ARSENITE METHYLTRANSFERASE"/>
    <property type="match status" value="1"/>
</dbReference>
<organism evidence="10 11">
    <name type="scientific">Compostibacter hankyongensis</name>
    <dbReference type="NCBI Taxonomy" id="1007089"/>
    <lineage>
        <taxon>Bacteria</taxon>
        <taxon>Pseudomonadati</taxon>
        <taxon>Bacteroidota</taxon>
        <taxon>Chitinophagia</taxon>
        <taxon>Chitinophagales</taxon>
        <taxon>Chitinophagaceae</taxon>
        <taxon>Compostibacter</taxon>
    </lineage>
</organism>
<dbReference type="GO" id="GO:0032259">
    <property type="term" value="P:methylation"/>
    <property type="evidence" value="ECO:0007669"/>
    <property type="project" value="UniProtKB-KW"/>
</dbReference>
<dbReference type="SUPFAM" id="SSF53335">
    <property type="entry name" value="S-adenosyl-L-methionine-dependent methyltransferases"/>
    <property type="match status" value="1"/>
</dbReference>
<dbReference type="CDD" id="cd02440">
    <property type="entry name" value="AdoMet_MTases"/>
    <property type="match status" value="1"/>
</dbReference>
<dbReference type="GO" id="GO:0008168">
    <property type="term" value="F:methyltransferase activity"/>
    <property type="evidence" value="ECO:0007669"/>
    <property type="project" value="UniProtKB-KW"/>
</dbReference>